<dbReference type="SUPFAM" id="SSF51905">
    <property type="entry name" value="FAD/NAD(P)-binding domain"/>
    <property type="match status" value="1"/>
</dbReference>
<protein>
    <submittedName>
        <fullName evidence="2">FAD-dependent oxidoreductase</fullName>
    </submittedName>
</protein>
<feature type="domain" description="FAD-binding" evidence="1">
    <location>
        <begin position="5"/>
        <end position="152"/>
    </location>
</feature>
<dbReference type="InterPro" id="IPR050407">
    <property type="entry name" value="Geranylgeranyl_reductase"/>
</dbReference>
<name>A0AAF1KU94_9PROT</name>
<dbReference type="Proteomes" id="UP001196068">
    <property type="component" value="Unassembled WGS sequence"/>
</dbReference>
<dbReference type="PRINTS" id="PR00368">
    <property type="entry name" value="FADPNR"/>
</dbReference>
<proteinExistence type="predicted"/>
<accession>A0AAF1KU94</accession>
<comment type="caution">
    <text evidence="2">The sequence shown here is derived from an EMBL/GenBank/DDBJ whole genome shotgun (WGS) entry which is preliminary data.</text>
</comment>
<dbReference type="PANTHER" id="PTHR42685:SF19">
    <property type="entry name" value="POSSIBLE OXIDOREDUCTASE"/>
    <property type="match status" value="1"/>
</dbReference>
<dbReference type="AlphaFoldDB" id="A0AAF1KU94"/>
<evidence type="ECO:0000313" key="2">
    <source>
        <dbReference type="EMBL" id="MBR0655767.1"/>
    </source>
</evidence>
<dbReference type="Pfam" id="PF01494">
    <property type="entry name" value="FAD_binding_3"/>
    <property type="match status" value="1"/>
</dbReference>
<dbReference type="PANTHER" id="PTHR42685">
    <property type="entry name" value="GERANYLGERANYL DIPHOSPHATE REDUCTASE"/>
    <property type="match status" value="1"/>
</dbReference>
<evidence type="ECO:0000313" key="3">
    <source>
        <dbReference type="Proteomes" id="UP001196068"/>
    </source>
</evidence>
<organism evidence="2 3">
    <name type="scientific">Plastoroseomonas arctica</name>
    <dbReference type="NCBI Taxonomy" id="1509237"/>
    <lineage>
        <taxon>Bacteria</taxon>
        <taxon>Pseudomonadati</taxon>
        <taxon>Pseudomonadota</taxon>
        <taxon>Alphaproteobacteria</taxon>
        <taxon>Acetobacterales</taxon>
        <taxon>Acetobacteraceae</taxon>
        <taxon>Plastoroseomonas</taxon>
    </lineage>
</organism>
<reference evidence="2" key="1">
    <citation type="submission" date="2020-01" db="EMBL/GenBank/DDBJ databases">
        <authorList>
            <person name="Rat A."/>
        </authorList>
    </citation>
    <scope>NUCLEOTIDE SEQUENCE</scope>
    <source>
        <strain evidence="2">LMG 28251</strain>
    </source>
</reference>
<dbReference type="Gene3D" id="3.50.50.60">
    <property type="entry name" value="FAD/NAD(P)-binding domain"/>
    <property type="match status" value="1"/>
</dbReference>
<gene>
    <name evidence="2" type="ORF">GXW79_11850</name>
</gene>
<reference evidence="2" key="2">
    <citation type="journal article" date="2021" name="Syst. Appl. Microbiol.">
        <title>Roseomonas hellenica sp. nov., isolated from roots of wild-growing Alkanna tinctoria.</title>
        <authorList>
            <person name="Rat A."/>
            <person name="Naranjo H.D."/>
            <person name="Lebbe L."/>
            <person name="Cnockaert M."/>
            <person name="Krigas N."/>
            <person name="Grigoriadou K."/>
            <person name="Maloupa E."/>
            <person name="Willems A."/>
        </authorList>
    </citation>
    <scope>NUCLEOTIDE SEQUENCE</scope>
    <source>
        <strain evidence="2">LMG 28251</strain>
    </source>
</reference>
<sequence length="363" mass="36912">MDDPDILIVGGGPAGAAAAIILAHSGRGVVLVEREPAPREKVCGEFLGADAIQCLRALGVDPAALGGAPIAEASIARRGGGEARMALPFLAFGLPRAIMDAALLDAATAAGATILRGQAVRDAARVPGGWSLRLAEGTLLQAPHLILATGKHGLRALPRATAAEGWTGAKLHLTLRAPLSAVTLLPFAGGYAGLQPSAGDEANLCAALAPGQAAAARDAAGFLALVASGSGLAGTLLEGAEPRMARPLTIAGVPYGFLHRDPVGADPDVWRVGDQFAVIPSFLGDGMAMALAGGMAAASSILAGQSATAFHAAWRRRLATPMRIAHVASHVLRRRPDLFAGVIAHAPSMARQIVRRTRVRLPA</sequence>
<dbReference type="GO" id="GO:0071949">
    <property type="term" value="F:FAD binding"/>
    <property type="evidence" value="ECO:0007669"/>
    <property type="project" value="InterPro"/>
</dbReference>
<evidence type="ECO:0000259" key="1">
    <source>
        <dbReference type="Pfam" id="PF01494"/>
    </source>
</evidence>
<keyword evidence="3" id="KW-1185">Reference proteome</keyword>
<dbReference type="InterPro" id="IPR002938">
    <property type="entry name" value="FAD-bd"/>
</dbReference>
<dbReference type="PRINTS" id="PR00411">
    <property type="entry name" value="PNDRDTASEI"/>
</dbReference>
<dbReference type="InterPro" id="IPR036188">
    <property type="entry name" value="FAD/NAD-bd_sf"/>
</dbReference>
<dbReference type="RefSeq" id="WP_211874603.1">
    <property type="nucleotide sequence ID" value="NZ_JAAEDH010000012.1"/>
</dbReference>
<dbReference type="EMBL" id="JAAEDH010000012">
    <property type="protein sequence ID" value="MBR0655767.1"/>
    <property type="molecule type" value="Genomic_DNA"/>
</dbReference>